<evidence type="ECO:0000313" key="2">
    <source>
        <dbReference type="EMBL" id="EAT84241.1"/>
    </source>
</evidence>
<name>Q0UJU9_PHANO</name>
<dbReference type="EMBL" id="CH445336">
    <property type="protein sequence ID" value="EAT84241.1"/>
    <property type="molecule type" value="Genomic_DNA"/>
</dbReference>
<feature type="compositionally biased region" description="Low complexity" evidence="1">
    <location>
        <begin position="52"/>
        <end position="63"/>
    </location>
</feature>
<protein>
    <submittedName>
        <fullName evidence="2">Uncharacterized protein</fullName>
    </submittedName>
</protein>
<reference evidence="3" key="1">
    <citation type="journal article" date="2007" name="Plant Cell">
        <title>Dothideomycete-plant interactions illuminated by genome sequencing and EST analysis of the wheat pathogen Stagonospora nodorum.</title>
        <authorList>
            <person name="Hane J.K."/>
            <person name="Lowe R.G."/>
            <person name="Solomon P.S."/>
            <person name="Tan K.C."/>
            <person name="Schoch C.L."/>
            <person name="Spatafora J.W."/>
            <person name="Crous P.W."/>
            <person name="Kodira C."/>
            <person name="Birren B.W."/>
            <person name="Galagan J.E."/>
            <person name="Torriani S.F."/>
            <person name="McDonald B.A."/>
            <person name="Oliver R.P."/>
        </authorList>
    </citation>
    <scope>NUCLEOTIDE SEQUENCE [LARGE SCALE GENOMIC DNA]</scope>
    <source>
        <strain evidence="3">SN15 / ATCC MYA-4574 / FGSC 10173</strain>
    </source>
</reference>
<dbReference type="HOGENOM" id="CLU_2543324_0_0_1"/>
<accession>Q0UJU9</accession>
<gene>
    <name evidence="2" type="ORF">SNOG_07965</name>
</gene>
<dbReference type="Proteomes" id="UP000001055">
    <property type="component" value="Unassembled WGS sequence"/>
</dbReference>
<dbReference type="InParanoid" id="Q0UJU9"/>
<proteinExistence type="predicted"/>
<dbReference type="AlphaFoldDB" id="Q0UJU9"/>
<evidence type="ECO:0000256" key="1">
    <source>
        <dbReference type="SAM" id="MobiDB-lite"/>
    </source>
</evidence>
<organism evidence="2 3">
    <name type="scientific">Phaeosphaeria nodorum (strain SN15 / ATCC MYA-4574 / FGSC 10173)</name>
    <name type="common">Glume blotch fungus</name>
    <name type="synonym">Parastagonospora nodorum</name>
    <dbReference type="NCBI Taxonomy" id="321614"/>
    <lineage>
        <taxon>Eukaryota</taxon>
        <taxon>Fungi</taxon>
        <taxon>Dikarya</taxon>
        <taxon>Ascomycota</taxon>
        <taxon>Pezizomycotina</taxon>
        <taxon>Dothideomycetes</taxon>
        <taxon>Pleosporomycetidae</taxon>
        <taxon>Pleosporales</taxon>
        <taxon>Pleosporineae</taxon>
        <taxon>Phaeosphaeriaceae</taxon>
        <taxon>Parastagonospora</taxon>
    </lineage>
</organism>
<evidence type="ECO:0000313" key="3">
    <source>
        <dbReference type="Proteomes" id="UP000001055"/>
    </source>
</evidence>
<dbReference type="KEGG" id="pno:SNOG_07965"/>
<sequence>MSRPPPPHHLYPTPSTPLQIPEGLNPSPQTRHPESSKENSSMPKPQNRQKRPPATSAPATGATAPPPPPLHSAKTPSSANSTT</sequence>
<dbReference type="GeneID" id="5975189"/>
<dbReference type="RefSeq" id="XP_001798291.1">
    <property type="nucleotide sequence ID" value="XM_001798239.1"/>
</dbReference>
<feature type="region of interest" description="Disordered" evidence="1">
    <location>
        <begin position="1"/>
        <end position="83"/>
    </location>
</feature>